<reference evidence="2 3" key="1">
    <citation type="journal article" date="2014" name="Genome Announc.">
        <title>Draft genome sequence of the pathogenic fungus Scedosporium apiospermum.</title>
        <authorList>
            <person name="Vandeputte P."/>
            <person name="Ghamrawi S."/>
            <person name="Rechenmann M."/>
            <person name="Iltis A."/>
            <person name="Giraud S."/>
            <person name="Fleury M."/>
            <person name="Thornton C."/>
            <person name="Delhaes L."/>
            <person name="Meyer W."/>
            <person name="Papon N."/>
            <person name="Bouchara J.P."/>
        </authorList>
    </citation>
    <scope>NUCLEOTIDE SEQUENCE [LARGE SCALE GENOMIC DNA]</scope>
    <source>
        <strain evidence="2 3">IHEM 14462</strain>
    </source>
</reference>
<dbReference type="HOGENOM" id="CLU_017269_0_0_1"/>
<dbReference type="VEuPathDB" id="FungiDB:SAPIO_CDS4583"/>
<name>A0A084G7U9_PSEDA</name>
<accession>A0A084G7U9</accession>
<proteinExistence type="predicted"/>
<evidence type="ECO:0000313" key="2">
    <source>
        <dbReference type="EMBL" id="KEZ43411.1"/>
    </source>
</evidence>
<dbReference type="Proteomes" id="UP000028545">
    <property type="component" value="Unassembled WGS sequence"/>
</dbReference>
<feature type="compositionally biased region" description="Basic and acidic residues" evidence="1">
    <location>
        <begin position="91"/>
        <end position="100"/>
    </location>
</feature>
<dbReference type="OrthoDB" id="5329403at2759"/>
<feature type="region of interest" description="Disordered" evidence="1">
    <location>
        <begin position="1"/>
        <end position="27"/>
    </location>
</feature>
<dbReference type="KEGG" id="sapo:SAPIO_CDS4583"/>
<keyword evidence="3" id="KW-1185">Reference proteome</keyword>
<feature type="compositionally biased region" description="Polar residues" evidence="1">
    <location>
        <begin position="111"/>
        <end position="137"/>
    </location>
</feature>
<dbReference type="GeneID" id="27723655"/>
<dbReference type="AlphaFoldDB" id="A0A084G7U9"/>
<comment type="caution">
    <text evidence="2">The sequence shown here is derived from an EMBL/GenBank/DDBJ whole genome shotgun (WGS) entry which is preliminary data.</text>
</comment>
<evidence type="ECO:0000313" key="3">
    <source>
        <dbReference type="Proteomes" id="UP000028545"/>
    </source>
</evidence>
<gene>
    <name evidence="2" type="ORF">SAPIO_CDS4583</name>
</gene>
<organism evidence="2 3">
    <name type="scientific">Pseudallescheria apiosperma</name>
    <name type="common">Scedosporium apiospermum</name>
    <dbReference type="NCBI Taxonomy" id="563466"/>
    <lineage>
        <taxon>Eukaryota</taxon>
        <taxon>Fungi</taxon>
        <taxon>Dikarya</taxon>
        <taxon>Ascomycota</taxon>
        <taxon>Pezizomycotina</taxon>
        <taxon>Sordariomycetes</taxon>
        <taxon>Hypocreomycetidae</taxon>
        <taxon>Microascales</taxon>
        <taxon>Microascaceae</taxon>
        <taxon>Scedosporium</taxon>
    </lineage>
</organism>
<feature type="region of interest" description="Disordered" evidence="1">
    <location>
        <begin position="41"/>
        <end position="198"/>
    </location>
</feature>
<protein>
    <submittedName>
        <fullName evidence="2">Uncharacterized protein</fullName>
    </submittedName>
</protein>
<feature type="region of interest" description="Disordered" evidence="1">
    <location>
        <begin position="259"/>
        <end position="294"/>
    </location>
</feature>
<dbReference type="OMA" id="SDSFYMA"/>
<feature type="compositionally biased region" description="Pro residues" evidence="1">
    <location>
        <begin position="51"/>
        <end position="65"/>
    </location>
</feature>
<dbReference type="EMBL" id="JOWA01000093">
    <property type="protein sequence ID" value="KEZ43411.1"/>
    <property type="molecule type" value="Genomic_DNA"/>
</dbReference>
<dbReference type="RefSeq" id="XP_016643210.1">
    <property type="nucleotide sequence ID" value="XM_016787101.1"/>
</dbReference>
<evidence type="ECO:0000256" key="1">
    <source>
        <dbReference type="SAM" id="MobiDB-lite"/>
    </source>
</evidence>
<sequence length="831" mass="89063">MAPANGSNGSGGNVAIRKAGAARHRNVTPVVPAIPLPYMQKRLQKQLASKTPPPVPAPAPMPESSPPKAQGDIPATPDGTQIQPTEPDAAGFDHSKEVKKSVVTSPGAVAESSSAQGTSFAVTNDSLSELTKPTSPTFAAPSGPGEPKPVSEISSSDSSQLADPHLGAPVGPHPEMSRQEGHRTLASPEHITSPPDVLRPETMNAIHQANALFYPGANVNGNPEALGPAPDGYAGSHQGPIMHAPTAHQPHRSTNNLTFGGIHDSNNSSPAPLSAGYGPPPGFPAPNGRSHMGRPSGPEFRPQSFVYGNNVDPATSIDHFAQSMAAYAPHDGGYHPFVGNYMPSTPLSYHGSQPSPQPEDNGLYGVPNGVHGHFEDGPGRVHPSMYGMVPPPMGMMPPMPPPHLLPRPLDPDIEQLLDQMKRHFQDPRLADCRLELSFPDQRAPLLNFPAHRLVLAQSKTLEQLMMDNPANRRKHGSGTTITVRAVDKYLRSDTFLVAIQRLYGFPLFEIPAPPPGMEDLPLAGGAVDQFKFVISYAAAGHLLQYNSVVIRGMEMGRQLMGWDTVELALEFTLGSSPARGTIDFHEKWHYGGPTKILYEAVIAFVSDQLSAEFELDITVSDPDGYCRLPNVPDSQKGRTNAKAPSPAIARGSVVKLGPNHRSRLSKIKFGDLSSEDARSGANGSAKRSRPYTQDQIVVLSKILLNIPFESVKSVLESPRFGRDAESVAARDEARFRLITDVIGEREARRLAVLEAVKTNQGAKAEQVRRTLGFVEPRTVDECSVLGFQESVTPVSDAGVPYISRAWVPLANTKKNNSTGNSSHGRFVAAYP</sequence>
<feature type="compositionally biased region" description="Polar residues" evidence="1">
    <location>
        <begin position="152"/>
        <end position="161"/>
    </location>
</feature>
<feature type="compositionally biased region" description="Polar residues" evidence="1">
    <location>
        <begin position="259"/>
        <end position="271"/>
    </location>
</feature>